<evidence type="ECO:0000313" key="3">
    <source>
        <dbReference type="Proteomes" id="UP000539175"/>
    </source>
</evidence>
<dbReference type="PANTHER" id="PTHR19879:SF9">
    <property type="entry name" value="TRANSCRIPTION INITIATION FACTOR TFIID SUBUNIT 5"/>
    <property type="match status" value="1"/>
</dbReference>
<dbReference type="RefSeq" id="WP_211106556.1">
    <property type="nucleotide sequence ID" value="NZ_JACIIZ010000018.1"/>
</dbReference>
<dbReference type="AlphaFoldDB" id="A0A7X0B4N9"/>
<comment type="caution">
    <text evidence="2">The sequence shown here is derived from an EMBL/GenBank/DDBJ whole genome shotgun (WGS) entry which is preliminary data.</text>
</comment>
<name>A0A7X0B4N9_9PROT</name>
<dbReference type="InterPro" id="IPR015943">
    <property type="entry name" value="WD40/YVTN_repeat-like_dom_sf"/>
</dbReference>
<protein>
    <submittedName>
        <fullName evidence="2">WD40 repeat protein</fullName>
    </submittedName>
</protein>
<dbReference type="SUPFAM" id="SSF50998">
    <property type="entry name" value="Quinoprotein alcohol dehydrogenase-like"/>
    <property type="match status" value="1"/>
</dbReference>
<evidence type="ECO:0000313" key="2">
    <source>
        <dbReference type="EMBL" id="MBB6254590.1"/>
    </source>
</evidence>
<evidence type="ECO:0000259" key="1">
    <source>
        <dbReference type="Pfam" id="PF12894"/>
    </source>
</evidence>
<dbReference type="InterPro" id="IPR024977">
    <property type="entry name" value="Apc4-like_WD40_dom"/>
</dbReference>
<proteinExistence type="predicted"/>
<accession>A0A7X0B4N9</accession>
<keyword evidence="3" id="KW-1185">Reference proteome</keyword>
<dbReference type="PANTHER" id="PTHR19879">
    <property type="entry name" value="TRANSCRIPTION INITIATION FACTOR TFIID"/>
    <property type="match status" value="1"/>
</dbReference>
<feature type="domain" description="Anaphase-promoting complex subunit 4-like WD40" evidence="1">
    <location>
        <begin position="283"/>
        <end position="346"/>
    </location>
</feature>
<dbReference type="Pfam" id="PF00400">
    <property type="entry name" value="WD40"/>
    <property type="match status" value="1"/>
</dbReference>
<organism evidence="2 3">
    <name type="scientific">Nitrospirillum iridis</name>
    <dbReference type="NCBI Taxonomy" id="765888"/>
    <lineage>
        <taxon>Bacteria</taxon>
        <taxon>Pseudomonadati</taxon>
        <taxon>Pseudomonadota</taxon>
        <taxon>Alphaproteobacteria</taxon>
        <taxon>Rhodospirillales</taxon>
        <taxon>Azospirillaceae</taxon>
        <taxon>Nitrospirillum</taxon>
    </lineage>
</organism>
<dbReference type="Gene3D" id="2.130.10.10">
    <property type="entry name" value="YVTN repeat-like/Quinoprotein amine dehydrogenase"/>
    <property type="match status" value="2"/>
</dbReference>
<dbReference type="Proteomes" id="UP000539175">
    <property type="component" value="Unassembled WGS sequence"/>
</dbReference>
<dbReference type="SMART" id="SM00320">
    <property type="entry name" value="WD40"/>
    <property type="match status" value="5"/>
</dbReference>
<dbReference type="InterPro" id="IPR011047">
    <property type="entry name" value="Quinoprotein_ADH-like_sf"/>
</dbReference>
<sequence>MMTPAGGGVAGDGNDTLVGRYGRHVAVDAQPTAILWLGDTLLATLGDGTVRQLDGGGDMAAWTAHDGAILSACRHPDGRSIVTGGDDGHVRRVGLDGRVDGLGHFPRRWVEHLVASATSGLIVAGAGREAVVWLAGGTAPAHRYTIGSSIGGLALDGKGKRLAVAHYNGATLHYATNAASGGTALNWVGSHLTCTLSPDGRYLVTALQETGLHAWQLPGMLDMRMPGYAAKTRSFSWDRRAKWLATGGDGRAVLWPFDGKTGPMGKPPLLVAERMGAIVTRVAFHPREDLLAVGYDDGAVTLARPADDRTLDVDGRGAPITALAWNDAGTWLGWGAEDGRIGLLNMRARA</sequence>
<reference evidence="2 3" key="1">
    <citation type="submission" date="2020-08" db="EMBL/GenBank/DDBJ databases">
        <title>Genomic Encyclopedia of Type Strains, Phase IV (KMG-IV): sequencing the most valuable type-strain genomes for metagenomic binning, comparative biology and taxonomic classification.</title>
        <authorList>
            <person name="Goeker M."/>
        </authorList>
    </citation>
    <scope>NUCLEOTIDE SEQUENCE [LARGE SCALE GENOMIC DNA]</scope>
    <source>
        <strain evidence="2 3">DSM 22198</strain>
    </source>
</reference>
<dbReference type="Pfam" id="PF12894">
    <property type="entry name" value="ANAPC4_WD40"/>
    <property type="match status" value="1"/>
</dbReference>
<gene>
    <name evidence="2" type="ORF">FHS74_005180</name>
</gene>
<dbReference type="EMBL" id="JACIIZ010000018">
    <property type="protein sequence ID" value="MBB6254590.1"/>
    <property type="molecule type" value="Genomic_DNA"/>
</dbReference>
<dbReference type="InterPro" id="IPR001680">
    <property type="entry name" value="WD40_rpt"/>
</dbReference>